<dbReference type="CDD" id="cd07346">
    <property type="entry name" value="ABC_6TM_exporters"/>
    <property type="match status" value="1"/>
</dbReference>
<dbReference type="InterPro" id="IPR027417">
    <property type="entry name" value="P-loop_NTPase"/>
</dbReference>
<evidence type="ECO:0000259" key="10">
    <source>
        <dbReference type="PROSITE" id="PS50929"/>
    </source>
</evidence>
<dbReference type="InterPro" id="IPR017871">
    <property type="entry name" value="ABC_transporter-like_CS"/>
</dbReference>
<dbReference type="SUPFAM" id="SSF52540">
    <property type="entry name" value="P-loop containing nucleoside triphosphate hydrolases"/>
    <property type="match status" value="1"/>
</dbReference>
<evidence type="ECO:0000256" key="1">
    <source>
        <dbReference type="ARBA" id="ARBA00004651"/>
    </source>
</evidence>
<accession>A0AAW9S461</accession>
<dbReference type="RefSeq" id="WP_346819945.1">
    <property type="nucleotide sequence ID" value="NZ_JBDKWZ010000002.1"/>
</dbReference>
<keyword evidence="2" id="KW-0813">Transport</keyword>
<evidence type="ECO:0000313" key="12">
    <source>
        <dbReference type="Proteomes" id="UP001403385"/>
    </source>
</evidence>
<keyword evidence="12" id="KW-1185">Reference proteome</keyword>
<dbReference type="GO" id="GO:0005524">
    <property type="term" value="F:ATP binding"/>
    <property type="evidence" value="ECO:0007669"/>
    <property type="project" value="UniProtKB-KW"/>
</dbReference>
<dbReference type="Pfam" id="PF00005">
    <property type="entry name" value="ABC_tran"/>
    <property type="match status" value="1"/>
</dbReference>
<dbReference type="Gene3D" id="1.20.1560.10">
    <property type="entry name" value="ABC transporter type 1, transmembrane domain"/>
    <property type="match status" value="1"/>
</dbReference>
<dbReference type="GO" id="GO:0034040">
    <property type="term" value="F:ATPase-coupled lipid transmembrane transporter activity"/>
    <property type="evidence" value="ECO:0007669"/>
    <property type="project" value="TreeGrafter"/>
</dbReference>
<dbReference type="Pfam" id="PF00664">
    <property type="entry name" value="ABC_membrane"/>
    <property type="match status" value="1"/>
</dbReference>
<evidence type="ECO:0000256" key="3">
    <source>
        <dbReference type="ARBA" id="ARBA00022692"/>
    </source>
</evidence>
<feature type="transmembrane region" description="Helical" evidence="8">
    <location>
        <begin position="269"/>
        <end position="285"/>
    </location>
</feature>
<keyword evidence="3 8" id="KW-0812">Transmembrane</keyword>
<evidence type="ECO:0000313" key="11">
    <source>
        <dbReference type="EMBL" id="MEN7547159.1"/>
    </source>
</evidence>
<dbReference type="PROSITE" id="PS50929">
    <property type="entry name" value="ABC_TM1F"/>
    <property type="match status" value="1"/>
</dbReference>
<dbReference type="PROSITE" id="PS00211">
    <property type="entry name" value="ABC_TRANSPORTER_1"/>
    <property type="match status" value="1"/>
</dbReference>
<gene>
    <name evidence="11" type="ORF">AAG747_04525</name>
</gene>
<evidence type="ECO:0000259" key="9">
    <source>
        <dbReference type="PROSITE" id="PS50893"/>
    </source>
</evidence>
<feature type="transmembrane region" description="Helical" evidence="8">
    <location>
        <begin position="20"/>
        <end position="42"/>
    </location>
</feature>
<dbReference type="SUPFAM" id="SSF90123">
    <property type="entry name" value="ABC transporter transmembrane region"/>
    <property type="match status" value="1"/>
</dbReference>
<dbReference type="PANTHER" id="PTHR24221:SF397">
    <property type="entry name" value="ABC TRANSPORTER, ATP-BINDING TRANSMEMBRANE PROTEIN"/>
    <property type="match status" value="1"/>
</dbReference>
<dbReference type="Gene3D" id="3.40.50.300">
    <property type="entry name" value="P-loop containing nucleotide triphosphate hydrolases"/>
    <property type="match status" value="1"/>
</dbReference>
<dbReference type="InterPro" id="IPR011527">
    <property type="entry name" value="ABC1_TM_dom"/>
</dbReference>
<keyword evidence="7 8" id="KW-0472">Membrane</keyword>
<feature type="transmembrane region" description="Helical" evidence="8">
    <location>
        <begin position="54"/>
        <end position="72"/>
    </location>
</feature>
<organism evidence="11 12">
    <name type="scientific">Rapidithrix thailandica</name>
    <dbReference type="NCBI Taxonomy" id="413964"/>
    <lineage>
        <taxon>Bacteria</taxon>
        <taxon>Pseudomonadati</taxon>
        <taxon>Bacteroidota</taxon>
        <taxon>Cytophagia</taxon>
        <taxon>Cytophagales</taxon>
        <taxon>Flammeovirgaceae</taxon>
        <taxon>Rapidithrix</taxon>
    </lineage>
</organism>
<dbReference type="SMART" id="SM00382">
    <property type="entry name" value="AAA"/>
    <property type="match status" value="1"/>
</dbReference>
<dbReference type="FunFam" id="3.40.50.300:FF:000287">
    <property type="entry name" value="Multidrug ABC transporter ATP-binding protein"/>
    <property type="match status" value="1"/>
</dbReference>
<dbReference type="Proteomes" id="UP001403385">
    <property type="component" value="Unassembled WGS sequence"/>
</dbReference>
<keyword evidence="4" id="KW-0547">Nucleotide-binding</keyword>
<dbReference type="PROSITE" id="PS50893">
    <property type="entry name" value="ABC_TRANSPORTER_2"/>
    <property type="match status" value="1"/>
</dbReference>
<dbReference type="GO" id="GO:0016887">
    <property type="term" value="F:ATP hydrolysis activity"/>
    <property type="evidence" value="ECO:0007669"/>
    <property type="project" value="InterPro"/>
</dbReference>
<dbReference type="GO" id="GO:0005886">
    <property type="term" value="C:plasma membrane"/>
    <property type="evidence" value="ECO:0007669"/>
    <property type="project" value="UniProtKB-SubCell"/>
</dbReference>
<sequence length="582" mass="65250">MLSNLLYIFRIAPGAVRKSLFWELLHGIFVASPTGMLLLIIWELFEPEPDQRKIWWIAGIMGGMLLLQFYIASKTLLASNQMTFQLSNTLRLKLGNHLQRLSMGYFKKRDPGDLASVVLQDVANFETIFGHTVGNIAGAVFATLTLSVFLFAVDWRLALLLIAALPLGYLFVKIANWVITKQGAKLVLARNATGARFLEYVQGIRFIKSYGMTGAHFKSLERAMRDFKKASIRTEALPGPFVLLAAIIFELFFLGMVGLGVGYFETGTLSIPVLIAFLIMGYRLYEPLKVVLVDYVTLRYMNISLTRIIDLLKAEEQEWEEDCPPEHFDIAFDHVNFSYTGDENVLKGISFYIPEKSMVALVGPSGSGKTTIANLIARFWDAQQGSVMIGGIDIQLLAPHTVYQMISEVFQEVYLFDDTVYNNILIGNPKASKEQVWQAAKAAQCQEFIRSLPQGMETRVGEGGSRLSGGQKQRVSIARAMLKDAPIVLLDEATASLDPENEVYIQRAIQQLVKDKTVVVIAHKLQTIKNANQIIVLDQGRIKETGDHTYLMEVGGLYTQLWNQQQKAQSWKIKTMMPANEI</sequence>
<dbReference type="PANTHER" id="PTHR24221">
    <property type="entry name" value="ATP-BINDING CASSETTE SUB-FAMILY B"/>
    <property type="match status" value="1"/>
</dbReference>
<evidence type="ECO:0000256" key="5">
    <source>
        <dbReference type="ARBA" id="ARBA00022840"/>
    </source>
</evidence>
<evidence type="ECO:0000256" key="6">
    <source>
        <dbReference type="ARBA" id="ARBA00022989"/>
    </source>
</evidence>
<feature type="domain" description="ABC transporter" evidence="9">
    <location>
        <begin position="330"/>
        <end position="564"/>
    </location>
</feature>
<comment type="caution">
    <text evidence="11">The sequence shown here is derived from an EMBL/GenBank/DDBJ whole genome shotgun (WGS) entry which is preliminary data.</text>
</comment>
<keyword evidence="5 11" id="KW-0067">ATP-binding</keyword>
<keyword evidence="6 8" id="KW-1133">Transmembrane helix</keyword>
<feature type="domain" description="ABC transmembrane type-1" evidence="10">
    <location>
        <begin position="45"/>
        <end position="288"/>
    </location>
</feature>
<protein>
    <submittedName>
        <fullName evidence="11">ABC transporter ATP-binding protein</fullName>
    </submittedName>
</protein>
<feature type="transmembrane region" description="Helical" evidence="8">
    <location>
        <begin position="133"/>
        <end position="152"/>
    </location>
</feature>
<feature type="transmembrane region" description="Helical" evidence="8">
    <location>
        <begin position="241"/>
        <end position="263"/>
    </location>
</feature>
<dbReference type="InterPro" id="IPR036640">
    <property type="entry name" value="ABC1_TM_sf"/>
</dbReference>
<dbReference type="GO" id="GO:0140359">
    <property type="term" value="F:ABC-type transporter activity"/>
    <property type="evidence" value="ECO:0007669"/>
    <property type="project" value="InterPro"/>
</dbReference>
<comment type="subcellular location">
    <subcellularLocation>
        <location evidence="1">Cell membrane</location>
        <topology evidence="1">Multi-pass membrane protein</topology>
    </subcellularLocation>
</comment>
<dbReference type="InterPro" id="IPR039421">
    <property type="entry name" value="Type_1_exporter"/>
</dbReference>
<evidence type="ECO:0000256" key="2">
    <source>
        <dbReference type="ARBA" id="ARBA00022448"/>
    </source>
</evidence>
<reference evidence="11 12" key="1">
    <citation type="submission" date="2024-04" db="EMBL/GenBank/DDBJ databases">
        <title>Novel genus in family Flammeovirgaceae.</title>
        <authorList>
            <person name="Nguyen T.H."/>
            <person name="Vuong T.Q."/>
            <person name="Le H."/>
            <person name="Kim S.-G."/>
        </authorList>
    </citation>
    <scope>NUCLEOTIDE SEQUENCE [LARGE SCALE GENOMIC DNA]</scope>
    <source>
        <strain evidence="11 12">JCM 23209</strain>
    </source>
</reference>
<evidence type="ECO:0000256" key="4">
    <source>
        <dbReference type="ARBA" id="ARBA00022741"/>
    </source>
</evidence>
<feature type="transmembrane region" description="Helical" evidence="8">
    <location>
        <begin position="158"/>
        <end position="179"/>
    </location>
</feature>
<name>A0AAW9S461_9BACT</name>
<dbReference type="InterPro" id="IPR003593">
    <property type="entry name" value="AAA+_ATPase"/>
</dbReference>
<proteinExistence type="predicted"/>
<evidence type="ECO:0000256" key="7">
    <source>
        <dbReference type="ARBA" id="ARBA00023136"/>
    </source>
</evidence>
<dbReference type="EMBL" id="JBDKWZ010000002">
    <property type="protein sequence ID" value="MEN7547159.1"/>
    <property type="molecule type" value="Genomic_DNA"/>
</dbReference>
<dbReference type="InterPro" id="IPR003439">
    <property type="entry name" value="ABC_transporter-like_ATP-bd"/>
</dbReference>
<evidence type="ECO:0000256" key="8">
    <source>
        <dbReference type="SAM" id="Phobius"/>
    </source>
</evidence>
<dbReference type="AlphaFoldDB" id="A0AAW9S461"/>